<reference evidence="2 3" key="1">
    <citation type="submission" date="2023-06" db="EMBL/GenBank/DDBJ databases">
        <title>Pelomonas sp. APW6 16S ribosomal RNA gene genome sequencing and assembly.</title>
        <authorList>
            <person name="Woo H."/>
        </authorList>
    </citation>
    <scope>NUCLEOTIDE SEQUENCE [LARGE SCALE GENOMIC DNA]</scope>
    <source>
        <strain evidence="2 3">APW6</strain>
    </source>
</reference>
<comment type="caution">
    <text evidence="2">The sequence shown here is derived from an EMBL/GenBank/DDBJ whole genome shotgun (WGS) entry which is preliminary data.</text>
</comment>
<feature type="transmembrane region" description="Helical" evidence="1">
    <location>
        <begin position="466"/>
        <end position="486"/>
    </location>
</feature>
<keyword evidence="1" id="KW-0812">Transmembrane</keyword>
<feature type="transmembrane region" description="Helical" evidence="1">
    <location>
        <begin position="119"/>
        <end position="139"/>
    </location>
</feature>
<feature type="transmembrane region" description="Helical" evidence="1">
    <location>
        <begin position="413"/>
        <end position="433"/>
    </location>
</feature>
<evidence type="ECO:0008006" key="4">
    <source>
        <dbReference type="Google" id="ProtNLM"/>
    </source>
</evidence>
<evidence type="ECO:0000256" key="1">
    <source>
        <dbReference type="SAM" id="Phobius"/>
    </source>
</evidence>
<evidence type="ECO:0000313" key="3">
    <source>
        <dbReference type="Proteomes" id="UP001238603"/>
    </source>
</evidence>
<organism evidence="2 3">
    <name type="scientific">Roseateles subflavus</name>
    <dbReference type="NCBI Taxonomy" id="3053353"/>
    <lineage>
        <taxon>Bacteria</taxon>
        <taxon>Pseudomonadati</taxon>
        <taxon>Pseudomonadota</taxon>
        <taxon>Betaproteobacteria</taxon>
        <taxon>Burkholderiales</taxon>
        <taxon>Sphaerotilaceae</taxon>
        <taxon>Roseateles</taxon>
    </lineage>
</organism>
<feature type="transmembrane region" description="Helical" evidence="1">
    <location>
        <begin position="151"/>
        <end position="172"/>
    </location>
</feature>
<keyword evidence="1" id="KW-0472">Membrane</keyword>
<protein>
    <recommendedName>
        <fullName evidence="4">ABC transporter permease</fullName>
    </recommendedName>
</protein>
<sequence length="521" mass="54885">MSAPASLLLEFARHEWRLRARRTSSLVILGLVIAATWLMIPDNTGTMTLFAVREQRMAYDSATLAVGGGLLVNLLFGLLGFFLARGRSQQDLQCGVAPLLASAPVAGPWLLLGRWLGSMAFLMTLAALALLTLVVLQLLRGEGPVSPGPYLAMWILGMGPTLLMGASMALLCDAWAPLMHRRGDLLFFAVWIGQFATLPFTLGEGTQALQPLQALDISGMSAIATRLAQLLGTSSVSIGGTDFDASLGVGHLPDGVWSAPLVGLRLLSALIALLPLLPALALFHRYDPDRVKRASARAGSRWTGWIQAGLRPVARVAGRLLPLCARVPGWPGQVLADACVALVGQPAALLALPVLLLLGATLPLADLGPLMVAVTGIWGLLICGLGAQDHQAGTLALAGVVPGGPRRRGLRPLASAALLGLLFSGPVLLRWSLHAPVQALALMSGVLMMSSLAAALGHWTRGARTFLALFLFWMYVATQAAVFPWLDLMGFNGRAQPVTVMTCALIGLAGLGLLRQQPARS</sequence>
<dbReference type="Proteomes" id="UP001238603">
    <property type="component" value="Unassembled WGS sequence"/>
</dbReference>
<keyword evidence="3" id="KW-1185">Reference proteome</keyword>
<dbReference type="RefSeq" id="WP_285981584.1">
    <property type="nucleotide sequence ID" value="NZ_JASVDS010000002.1"/>
</dbReference>
<feature type="transmembrane region" description="Helical" evidence="1">
    <location>
        <begin position="498"/>
        <end position="514"/>
    </location>
</feature>
<gene>
    <name evidence="2" type="ORF">QRD43_05985</name>
</gene>
<feature type="transmembrane region" description="Helical" evidence="1">
    <location>
        <begin position="262"/>
        <end position="283"/>
    </location>
</feature>
<feature type="transmembrane region" description="Helical" evidence="1">
    <location>
        <begin position="439"/>
        <end position="459"/>
    </location>
</feature>
<feature type="transmembrane region" description="Helical" evidence="1">
    <location>
        <begin position="184"/>
        <end position="202"/>
    </location>
</feature>
<feature type="transmembrane region" description="Helical" evidence="1">
    <location>
        <begin position="334"/>
        <end position="358"/>
    </location>
</feature>
<dbReference type="EMBL" id="JASVDS010000002">
    <property type="protein sequence ID" value="MDL5031452.1"/>
    <property type="molecule type" value="Genomic_DNA"/>
</dbReference>
<proteinExistence type="predicted"/>
<name>A0ABT7LGQ4_9BURK</name>
<accession>A0ABT7LGQ4</accession>
<feature type="transmembrane region" description="Helical" evidence="1">
    <location>
        <begin position="20"/>
        <end position="40"/>
    </location>
</feature>
<evidence type="ECO:0000313" key="2">
    <source>
        <dbReference type="EMBL" id="MDL5031452.1"/>
    </source>
</evidence>
<keyword evidence="1" id="KW-1133">Transmembrane helix</keyword>
<feature type="transmembrane region" description="Helical" evidence="1">
    <location>
        <begin position="370"/>
        <end position="387"/>
    </location>
</feature>
<feature type="transmembrane region" description="Helical" evidence="1">
    <location>
        <begin position="61"/>
        <end position="83"/>
    </location>
</feature>